<dbReference type="AlphaFoldDB" id="A0A4R1G5I8"/>
<keyword evidence="7" id="KW-1185">Reference proteome</keyword>
<dbReference type="OrthoDB" id="9785745at2"/>
<dbReference type="Gene3D" id="1.10.10.10">
    <property type="entry name" value="Winged helix-like DNA-binding domain superfamily/Winged helix DNA-binding domain"/>
    <property type="match status" value="1"/>
</dbReference>
<feature type="domain" description="HTH lysR-type" evidence="5">
    <location>
        <begin position="1"/>
        <end position="58"/>
    </location>
</feature>
<dbReference type="GO" id="GO:0000976">
    <property type="term" value="F:transcription cis-regulatory region binding"/>
    <property type="evidence" value="ECO:0007669"/>
    <property type="project" value="TreeGrafter"/>
</dbReference>
<dbReference type="Proteomes" id="UP000295777">
    <property type="component" value="Unassembled WGS sequence"/>
</dbReference>
<sequence>MDIRQLEVFTKVFELKSFSKAAEKLGISQPTVSAHVQHLEDALGKRLFDRIGRKVVPTVEAKVLYRYAVEILRKRDEAIAELLSLDSNSEGTLKIAASNIPGDFLIPHAIPELRKLLPQTVIVVEILDSRKVVKLLTENIPDFDVGFVGIEVSDPRLEKKKIIEDEIILIAPPNFKRPSISFSELVELPLFLREADSGTRASVERALKSSGINPAELKIAGVLGSNTAIKEAVKRGAGFGLVSKYSVSEEVSCGRLKAVKIKGLEIKRSFYAIRRKDITPVPAARVLWGNIDKLFKSPRT</sequence>
<evidence type="ECO:0000256" key="2">
    <source>
        <dbReference type="ARBA" id="ARBA00023015"/>
    </source>
</evidence>
<organism evidence="6 7">
    <name type="scientific">Phorcysia thermohydrogeniphila</name>
    <dbReference type="NCBI Taxonomy" id="936138"/>
    <lineage>
        <taxon>Bacteria</taxon>
        <taxon>Pseudomonadati</taxon>
        <taxon>Aquificota</taxon>
        <taxon>Aquificia</taxon>
        <taxon>Desulfurobacteriales</taxon>
        <taxon>Desulfurobacteriaceae</taxon>
        <taxon>Phorcysia</taxon>
    </lineage>
</organism>
<evidence type="ECO:0000313" key="6">
    <source>
        <dbReference type="EMBL" id="TCK02894.1"/>
    </source>
</evidence>
<reference evidence="6 7" key="1">
    <citation type="submission" date="2019-03" db="EMBL/GenBank/DDBJ databases">
        <title>Genomic Encyclopedia of Archaeal and Bacterial Type Strains, Phase II (KMG-II): from individual species to whole genera.</title>
        <authorList>
            <person name="Goeker M."/>
        </authorList>
    </citation>
    <scope>NUCLEOTIDE SEQUENCE [LARGE SCALE GENOMIC DNA]</scope>
    <source>
        <strain evidence="6 7">DSM 24425</strain>
    </source>
</reference>
<proteinExistence type="inferred from homology"/>
<dbReference type="Pfam" id="PF03466">
    <property type="entry name" value="LysR_substrate"/>
    <property type="match status" value="1"/>
</dbReference>
<dbReference type="EMBL" id="SMFV01000006">
    <property type="protein sequence ID" value="TCK02894.1"/>
    <property type="molecule type" value="Genomic_DNA"/>
</dbReference>
<dbReference type="GO" id="GO:0003700">
    <property type="term" value="F:DNA-binding transcription factor activity"/>
    <property type="evidence" value="ECO:0007669"/>
    <property type="project" value="InterPro"/>
</dbReference>
<accession>A0A4R1G5I8</accession>
<gene>
    <name evidence="6" type="ORF">CLV27_1608</name>
</gene>
<dbReference type="RefSeq" id="WP_132527578.1">
    <property type="nucleotide sequence ID" value="NZ_SMFV01000006.1"/>
</dbReference>
<comment type="similarity">
    <text evidence="1">Belongs to the LysR transcriptional regulatory family.</text>
</comment>
<evidence type="ECO:0000259" key="5">
    <source>
        <dbReference type="PROSITE" id="PS50931"/>
    </source>
</evidence>
<keyword evidence="4" id="KW-0804">Transcription</keyword>
<evidence type="ECO:0000256" key="1">
    <source>
        <dbReference type="ARBA" id="ARBA00009437"/>
    </source>
</evidence>
<dbReference type="InterPro" id="IPR036388">
    <property type="entry name" value="WH-like_DNA-bd_sf"/>
</dbReference>
<dbReference type="InterPro" id="IPR047788">
    <property type="entry name" value="LysR-like_Sec_metab"/>
</dbReference>
<dbReference type="PRINTS" id="PR00039">
    <property type="entry name" value="HTHLYSR"/>
</dbReference>
<keyword evidence="3 6" id="KW-0238">DNA-binding</keyword>
<dbReference type="PANTHER" id="PTHR30126">
    <property type="entry name" value="HTH-TYPE TRANSCRIPTIONAL REGULATOR"/>
    <property type="match status" value="1"/>
</dbReference>
<dbReference type="Gene3D" id="3.40.190.290">
    <property type="match status" value="1"/>
</dbReference>
<dbReference type="InterPro" id="IPR036390">
    <property type="entry name" value="WH_DNA-bd_sf"/>
</dbReference>
<dbReference type="PROSITE" id="PS50931">
    <property type="entry name" value="HTH_LYSR"/>
    <property type="match status" value="1"/>
</dbReference>
<dbReference type="InterPro" id="IPR000847">
    <property type="entry name" value="LysR_HTH_N"/>
</dbReference>
<dbReference type="NCBIfam" id="NF040786">
    <property type="entry name" value="LysR_Sec_metab"/>
    <property type="match status" value="1"/>
</dbReference>
<dbReference type="FunFam" id="1.10.10.10:FF:000001">
    <property type="entry name" value="LysR family transcriptional regulator"/>
    <property type="match status" value="1"/>
</dbReference>
<keyword evidence="2" id="KW-0805">Transcription regulation</keyword>
<dbReference type="PANTHER" id="PTHR30126:SF64">
    <property type="entry name" value="HTH-TYPE TRANSCRIPTIONAL REGULATOR CITR"/>
    <property type="match status" value="1"/>
</dbReference>
<evidence type="ECO:0000256" key="4">
    <source>
        <dbReference type="ARBA" id="ARBA00023163"/>
    </source>
</evidence>
<name>A0A4R1G5I8_9BACT</name>
<protein>
    <submittedName>
        <fullName evidence="6">DNA-binding transcriptional LysR family regulator</fullName>
    </submittedName>
</protein>
<dbReference type="SUPFAM" id="SSF53850">
    <property type="entry name" value="Periplasmic binding protein-like II"/>
    <property type="match status" value="1"/>
</dbReference>
<evidence type="ECO:0000256" key="3">
    <source>
        <dbReference type="ARBA" id="ARBA00023125"/>
    </source>
</evidence>
<evidence type="ECO:0000313" key="7">
    <source>
        <dbReference type="Proteomes" id="UP000295777"/>
    </source>
</evidence>
<dbReference type="InterPro" id="IPR005119">
    <property type="entry name" value="LysR_subst-bd"/>
</dbReference>
<comment type="caution">
    <text evidence="6">The sequence shown here is derived from an EMBL/GenBank/DDBJ whole genome shotgun (WGS) entry which is preliminary data.</text>
</comment>
<dbReference type="SUPFAM" id="SSF46785">
    <property type="entry name" value="Winged helix' DNA-binding domain"/>
    <property type="match status" value="1"/>
</dbReference>
<dbReference type="Pfam" id="PF00126">
    <property type="entry name" value="HTH_1"/>
    <property type="match status" value="1"/>
</dbReference>